<reference evidence="1" key="2">
    <citation type="journal article" date="2023" name="IMA Fungus">
        <title>Comparative genomic study of the Penicillium genus elucidates a diverse pangenome and 15 lateral gene transfer events.</title>
        <authorList>
            <person name="Petersen C."/>
            <person name="Sorensen T."/>
            <person name="Nielsen M.R."/>
            <person name="Sondergaard T.E."/>
            <person name="Sorensen J.L."/>
            <person name="Fitzpatrick D.A."/>
            <person name="Frisvad J.C."/>
            <person name="Nielsen K.L."/>
        </authorList>
    </citation>
    <scope>NUCLEOTIDE SEQUENCE</scope>
    <source>
        <strain evidence="1">IBT 35675</strain>
    </source>
</reference>
<sequence length="81" mass="8936">MQGKGYVSGVDWLDGGLVVVVDGVLRPCARGEMIRTDGLSRLDEVQGHMGIYGNRGYGKPQWVSYHEMQGMSGIWTRGNHI</sequence>
<dbReference type="Proteomes" id="UP001148299">
    <property type="component" value="Unassembled WGS sequence"/>
</dbReference>
<proteinExistence type="predicted"/>
<comment type="caution">
    <text evidence="1">The sequence shown here is derived from an EMBL/GenBank/DDBJ whole genome shotgun (WGS) entry which is preliminary data.</text>
</comment>
<keyword evidence="2" id="KW-1185">Reference proteome</keyword>
<dbReference type="AlphaFoldDB" id="A0A9W9RHF5"/>
<accession>A0A9W9RHF5</accession>
<name>A0A9W9RHF5_PENBR</name>
<reference evidence="1" key="1">
    <citation type="submission" date="2022-12" db="EMBL/GenBank/DDBJ databases">
        <authorList>
            <person name="Petersen C."/>
        </authorList>
    </citation>
    <scope>NUCLEOTIDE SEQUENCE</scope>
    <source>
        <strain evidence="1">IBT 35675</strain>
    </source>
</reference>
<evidence type="ECO:0000313" key="1">
    <source>
        <dbReference type="EMBL" id="KAJ5357568.1"/>
    </source>
</evidence>
<gene>
    <name evidence="1" type="ORF">N7541_004726</name>
</gene>
<dbReference type="EMBL" id="JAPZBR010000003">
    <property type="protein sequence ID" value="KAJ5357568.1"/>
    <property type="molecule type" value="Genomic_DNA"/>
</dbReference>
<organism evidence="1 2">
    <name type="scientific">Penicillium brevicompactum</name>
    <dbReference type="NCBI Taxonomy" id="5074"/>
    <lineage>
        <taxon>Eukaryota</taxon>
        <taxon>Fungi</taxon>
        <taxon>Dikarya</taxon>
        <taxon>Ascomycota</taxon>
        <taxon>Pezizomycotina</taxon>
        <taxon>Eurotiomycetes</taxon>
        <taxon>Eurotiomycetidae</taxon>
        <taxon>Eurotiales</taxon>
        <taxon>Aspergillaceae</taxon>
        <taxon>Penicillium</taxon>
    </lineage>
</organism>
<evidence type="ECO:0000313" key="2">
    <source>
        <dbReference type="Proteomes" id="UP001148299"/>
    </source>
</evidence>
<protein>
    <submittedName>
        <fullName evidence="1">Uncharacterized protein</fullName>
    </submittedName>
</protein>